<sequence length="155" mass="17444">MRIKRNADAPNLDQAATEACRDPSEGELYEMLHGQTIAGSGTEIQHSYLNNTCPRSLLERNQEPLESRALCPFVMETDTDVERYPQDILSARCACRDCINPYNNGFITNPGVDCMPVVREMETLRRGQCVGGVYRYEKQRTKVPVACVCARRLAV</sequence>
<comment type="similarity">
    <text evidence="2">Belongs to the IL-17 family.</text>
</comment>
<proteinExistence type="inferred from homology"/>
<evidence type="ECO:0000313" key="6">
    <source>
        <dbReference type="Proteomes" id="UP000007110"/>
    </source>
</evidence>
<protein>
    <recommendedName>
        <fullName evidence="7">Interleukin 17-like protein</fullName>
    </recommendedName>
</protein>
<organism evidence="5 6">
    <name type="scientific">Strongylocentrotus purpuratus</name>
    <name type="common">Purple sea urchin</name>
    <dbReference type="NCBI Taxonomy" id="7668"/>
    <lineage>
        <taxon>Eukaryota</taxon>
        <taxon>Metazoa</taxon>
        <taxon>Echinodermata</taxon>
        <taxon>Eleutherozoa</taxon>
        <taxon>Echinozoa</taxon>
        <taxon>Echinoidea</taxon>
        <taxon>Euechinoidea</taxon>
        <taxon>Echinacea</taxon>
        <taxon>Camarodonta</taxon>
        <taxon>Echinidea</taxon>
        <taxon>Strongylocentrotidae</taxon>
        <taxon>Strongylocentrotus</taxon>
    </lineage>
</organism>
<evidence type="ECO:0000256" key="2">
    <source>
        <dbReference type="ARBA" id="ARBA00007236"/>
    </source>
</evidence>
<keyword evidence="6" id="KW-1185">Reference proteome</keyword>
<dbReference type="FunCoup" id="A0A7M7P9T5">
    <property type="interactions" value="456"/>
</dbReference>
<dbReference type="InterPro" id="IPR029034">
    <property type="entry name" value="Cystine-knot_cytokine"/>
</dbReference>
<name>A0A7M7P9T5_STRPU</name>
<dbReference type="GO" id="GO:0005576">
    <property type="term" value="C:extracellular region"/>
    <property type="evidence" value="ECO:0007669"/>
    <property type="project" value="UniProtKB-SubCell"/>
</dbReference>
<dbReference type="EnsemblMetazoa" id="XM_030992590">
    <property type="protein sequence ID" value="XP_030848450"/>
    <property type="gene ID" value="LOC100889078"/>
</dbReference>
<reference evidence="5" key="2">
    <citation type="submission" date="2021-01" db="UniProtKB">
        <authorList>
            <consortium name="EnsemblMetazoa"/>
        </authorList>
    </citation>
    <scope>IDENTIFICATION</scope>
</reference>
<comment type="subcellular location">
    <subcellularLocation>
        <location evidence="1">Secreted</location>
    </subcellularLocation>
</comment>
<evidence type="ECO:0000256" key="1">
    <source>
        <dbReference type="ARBA" id="ARBA00004613"/>
    </source>
</evidence>
<dbReference type="KEGG" id="spu:100889078"/>
<keyword evidence="4" id="KW-0732">Signal</keyword>
<dbReference type="RefSeq" id="XP_030848450.1">
    <property type="nucleotide sequence ID" value="XM_030992590.1"/>
</dbReference>
<dbReference type="InterPro" id="IPR010345">
    <property type="entry name" value="IL-17_fam"/>
</dbReference>
<evidence type="ECO:0000313" key="5">
    <source>
        <dbReference type="EnsemblMetazoa" id="XP_030848450"/>
    </source>
</evidence>
<dbReference type="GO" id="GO:0005125">
    <property type="term" value="F:cytokine activity"/>
    <property type="evidence" value="ECO:0007669"/>
    <property type="project" value="InterPro"/>
</dbReference>
<dbReference type="Pfam" id="PF06083">
    <property type="entry name" value="IL17"/>
    <property type="match status" value="1"/>
</dbReference>
<evidence type="ECO:0008006" key="7">
    <source>
        <dbReference type="Google" id="ProtNLM"/>
    </source>
</evidence>
<dbReference type="SUPFAM" id="SSF57501">
    <property type="entry name" value="Cystine-knot cytokines"/>
    <property type="match status" value="1"/>
</dbReference>
<evidence type="ECO:0000256" key="3">
    <source>
        <dbReference type="ARBA" id="ARBA00022525"/>
    </source>
</evidence>
<keyword evidence="3" id="KW-0964">Secreted</keyword>
<accession>A0A7M7P9T5</accession>
<dbReference type="GeneID" id="100889078"/>
<dbReference type="Gene3D" id="2.10.90.10">
    <property type="entry name" value="Cystine-knot cytokines"/>
    <property type="match status" value="1"/>
</dbReference>
<reference evidence="6" key="1">
    <citation type="submission" date="2015-02" db="EMBL/GenBank/DDBJ databases">
        <title>Genome sequencing for Strongylocentrotus purpuratus.</title>
        <authorList>
            <person name="Murali S."/>
            <person name="Liu Y."/>
            <person name="Vee V."/>
            <person name="English A."/>
            <person name="Wang M."/>
            <person name="Skinner E."/>
            <person name="Han Y."/>
            <person name="Muzny D.M."/>
            <person name="Worley K.C."/>
            <person name="Gibbs R.A."/>
        </authorList>
    </citation>
    <scope>NUCLEOTIDE SEQUENCE</scope>
</reference>
<dbReference type="InParanoid" id="A0A7M7P9T5"/>
<dbReference type="AlphaFoldDB" id="A0A7M7P9T5"/>
<dbReference type="Proteomes" id="UP000007110">
    <property type="component" value="Unassembled WGS sequence"/>
</dbReference>
<dbReference type="OrthoDB" id="6038945at2759"/>
<evidence type="ECO:0000256" key="4">
    <source>
        <dbReference type="ARBA" id="ARBA00022729"/>
    </source>
</evidence>